<feature type="non-terminal residue" evidence="2">
    <location>
        <position position="110"/>
    </location>
</feature>
<evidence type="ECO:0000313" key="3">
    <source>
        <dbReference type="Proteomes" id="UP000838878"/>
    </source>
</evidence>
<dbReference type="OrthoDB" id="7288100at2759"/>
<name>A0A8J9Y4K1_9NEOP</name>
<evidence type="ECO:0000313" key="2">
    <source>
        <dbReference type="EMBL" id="CAH0717104.1"/>
    </source>
</evidence>
<feature type="compositionally biased region" description="Polar residues" evidence="1">
    <location>
        <begin position="20"/>
        <end position="30"/>
    </location>
</feature>
<proteinExistence type="predicted"/>
<feature type="compositionally biased region" description="Polar residues" evidence="1">
    <location>
        <begin position="49"/>
        <end position="67"/>
    </location>
</feature>
<protein>
    <submittedName>
        <fullName evidence="2">Uncharacterized protein</fullName>
    </submittedName>
</protein>
<evidence type="ECO:0000256" key="1">
    <source>
        <dbReference type="SAM" id="MobiDB-lite"/>
    </source>
</evidence>
<feature type="compositionally biased region" description="Low complexity" evidence="1">
    <location>
        <begin position="31"/>
        <end position="43"/>
    </location>
</feature>
<reference evidence="2" key="1">
    <citation type="submission" date="2021-12" db="EMBL/GenBank/DDBJ databases">
        <authorList>
            <person name="Martin H S."/>
        </authorList>
    </citation>
    <scope>NUCLEOTIDE SEQUENCE</scope>
</reference>
<dbReference type="Proteomes" id="UP000838878">
    <property type="component" value="Chromosome 11"/>
</dbReference>
<gene>
    <name evidence="2" type="ORF">BINO364_LOCUS3746</name>
</gene>
<accession>A0A8J9Y4K1</accession>
<feature type="region of interest" description="Disordered" evidence="1">
    <location>
        <begin position="1"/>
        <end position="110"/>
    </location>
</feature>
<dbReference type="EMBL" id="OV170231">
    <property type="protein sequence ID" value="CAH0717104.1"/>
    <property type="molecule type" value="Genomic_DNA"/>
</dbReference>
<sequence>MYADYARPSSSRNHPGYYTGSPNDQLNAYPSNRSSSVYSSITSPDHQHSTTTNPDNQPNTIPSSLYPINSPHPQLPGVESSVPVALDESSNSERISSQDIENVFKSLNEK</sequence>
<keyword evidence="3" id="KW-1185">Reference proteome</keyword>
<feature type="compositionally biased region" description="Polar residues" evidence="1">
    <location>
        <begin position="88"/>
        <end position="100"/>
    </location>
</feature>
<dbReference type="AlphaFoldDB" id="A0A8J9Y4K1"/>
<organism evidence="2 3">
    <name type="scientific">Brenthis ino</name>
    <name type="common">lesser marbled fritillary</name>
    <dbReference type="NCBI Taxonomy" id="405034"/>
    <lineage>
        <taxon>Eukaryota</taxon>
        <taxon>Metazoa</taxon>
        <taxon>Ecdysozoa</taxon>
        <taxon>Arthropoda</taxon>
        <taxon>Hexapoda</taxon>
        <taxon>Insecta</taxon>
        <taxon>Pterygota</taxon>
        <taxon>Neoptera</taxon>
        <taxon>Endopterygota</taxon>
        <taxon>Lepidoptera</taxon>
        <taxon>Glossata</taxon>
        <taxon>Ditrysia</taxon>
        <taxon>Papilionoidea</taxon>
        <taxon>Nymphalidae</taxon>
        <taxon>Heliconiinae</taxon>
        <taxon>Argynnini</taxon>
        <taxon>Brenthis</taxon>
    </lineage>
</organism>